<name>A0A9P0PY97_ACAOB</name>
<feature type="domain" description="C2H2-type" evidence="5">
    <location>
        <begin position="387"/>
        <end position="408"/>
    </location>
</feature>
<evidence type="ECO:0000256" key="2">
    <source>
        <dbReference type="ARBA" id="ARBA00022737"/>
    </source>
</evidence>
<keyword evidence="7" id="KW-1185">Reference proteome</keyword>
<dbReference type="GO" id="GO:0045944">
    <property type="term" value="P:positive regulation of transcription by RNA polymerase II"/>
    <property type="evidence" value="ECO:0007669"/>
    <property type="project" value="TreeGrafter"/>
</dbReference>
<dbReference type="PANTHER" id="PTHR24403">
    <property type="entry name" value="ZINC FINGER PROTEIN"/>
    <property type="match status" value="1"/>
</dbReference>
<feature type="domain" description="C2H2-type" evidence="5">
    <location>
        <begin position="250"/>
        <end position="271"/>
    </location>
</feature>
<accession>A0A9P0PY97</accession>
<feature type="domain" description="C2H2-type" evidence="5">
    <location>
        <begin position="586"/>
        <end position="607"/>
    </location>
</feature>
<dbReference type="OrthoDB" id="3561125at2759"/>
<dbReference type="SMART" id="SM00451">
    <property type="entry name" value="ZnF_U1"/>
    <property type="match status" value="5"/>
</dbReference>
<feature type="domain" description="C2H2-type" evidence="5">
    <location>
        <begin position="654"/>
        <end position="675"/>
    </location>
</feature>
<dbReference type="GO" id="GO:0003676">
    <property type="term" value="F:nucleic acid binding"/>
    <property type="evidence" value="ECO:0007669"/>
    <property type="project" value="InterPro"/>
</dbReference>
<keyword evidence="1" id="KW-0479">Metal-binding</keyword>
<dbReference type="SMART" id="SM00355">
    <property type="entry name" value="ZnF_C2H2"/>
    <property type="match status" value="16"/>
</dbReference>
<evidence type="ECO:0000313" key="7">
    <source>
        <dbReference type="Proteomes" id="UP001152888"/>
    </source>
</evidence>
<proteinExistence type="predicted"/>
<evidence type="ECO:0000313" key="6">
    <source>
        <dbReference type="EMBL" id="CAH2003484.1"/>
    </source>
</evidence>
<dbReference type="AlphaFoldDB" id="A0A9P0PY97"/>
<feature type="domain" description="C2H2-type" evidence="5">
    <location>
        <begin position="454"/>
        <end position="475"/>
    </location>
</feature>
<keyword evidence="2" id="KW-0677">Repeat</keyword>
<feature type="domain" description="C2H2-type" evidence="5">
    <location>
        <begin position="183"/>
        <end position="204"/>
    </location>
</feature>
<gene>
    <name evidence="6" type="ORF">ACAOBT_LOCUS27439</name>
</gene>
<evidence type="ECO:0000256" key="4">
    <source>
        <dbReference type="ARBA" id="ARBA00022833"/>
    </source>
</evidence>
<keyword evidence="3" id="KW-0863">Zinc-finger</keyword>
<dbReference type="Proteomes" id="UP001152888">
    <property type="component" value="Unassembled WGS sequence"/>
</dbReference>
<organism evidence="6 7">
    <name type="scientific">Acanthoscelides obtectus</name>
    <name type="common">Bean weevil</name>
    <name type="synonym">Bruchus obtectus</name>
    <dbReference type="NCBI Taxonomy" id="200917"/>
    <lineage>
        <taxon>Eukaryota</taxon>
        <taxon>Metazoa</taxon>
        <taxon>Ecdysozoa</taxon>
        <taxon>Arthropoda</taxon>
        <taxon>Hexapoda</taxon>
        <taxon>Insecta</taxon>
        <taxon>Pterygota</taxon>
        <taxon>Neoptera</taxon>
        <taxon>Endopterygota</taxon>
        <taxon>Coleoptera</taxon>
        <taxon>Polyphaga</taxon>
        <taxon>Cucujiformia</taxon>
        <taxon>Chrysomeloidea</taxon>
        <taxon>Chrysomelidae</taxon>
        <taxon>Bruchinae</taxon>
        <taxon>Bruchini</taxon>
        <taxon>Acanthoscelides</taxon>
    </lineage>
</organism>
<dbReference type="GO" id="GO:0005634">
    <property type="term" value="C:nucleus"/>
    <property type="evidence" value="ECO:0007669"/>
    <property type="project" value="TreeGrafter"/>
</dbReference>
<feature type="domain" description="C2H2-type" evidence="5">
    <location>
        <begin position="519"/>
        <end position="540"/>
    </location>
</feature>
<dbReference type="SUPFAM" id="SSF57667">
    <property type="entry name" value="beta-beta-alpha zinc fingers"/>
    <property type="match status" value="1"/>
</dbReference>
<sequence length="782" mass="90342">MSVRGTPESIIKNEKEEFSQREKIKVENDLDSKGYEASQIAQVFIKDERNHSIDTDDTVSDRIYNGCDTMVNFDPTVFEMQDDTKELQMHTDNNKYQVADICEQVMIIKKENVEYENTENVSNSITNEHNFTYPWMKCEVVEELPENDLGAETCEITGITDKNEDDHILKKNLAEGGHKKNKCIHCNQSFRYKRTLNNHIINKHPEYIASVSSKIHECTHCSYKTTIKDKFTRHILKHPGPDGSCKLSVCIHCNRTFIDKSNLDDHIIKKHPEHIASVLRKILECSHCTYKTIIKRELDNHILRKHPEYIASVLRKVLECAHCTYKTTIKRELDSHIIKKHPEYIASVSSKLHECKYCPFKATSKCYLARHMWKHPGAEGSCEPKTCIYCHATFKWKKNLDNHIIKNHPEYIASVSSKIHECTHCSYKTTLKSELTKHMLKHPDAISCNMLNVCNHCNTTFMNKINLNDHIMKKHPEHAASVSRKIHECKYCEYKTTLKGHLAEHMAKHPEAESELKSCIHCNGTFRSKAVLDNHIIKEHPNHIASISSKIHECKYCEFKTTLKDRLAKHMGKHPGAEGGYDLKTCTHCNATFKSKKSLDNHTIKKHPNDVASVSSKIHECNYCTYKTTTKGHLAIHMEKHPDAESVSYERKTCIHCNATFKHKTDLDDHIIKKHPEYIASVSSKVHECPYCAYKTTIKRDFTRHMLKHPDAAYTSFDIMYNAYDTMVHFDPTAMRFEESSEGVLEMPDEDELQKDIENCEPQVIKNNIDEYECIDVNGSGY</sequence>
<dbReference type="PROSITE" id="PS00028">
    <property type="entry name" value="ZINC_FINGER_C2H2_1"/>
    <property type="match status" value="7"/>
</dbReference>
<protein>
    <recommendedName>
        <fullName evidence="5">C2H2-type domain-containing protein</fullName>
    </recommendedName>
</protein>
<reference evidence="6" key="1">
    <citation type="submission" date="2022-03" db="EMBL/GenBank/DDBJ databases">
        <authorList>
            <person name="Sayadi A."/>
        </authorList>
    </citation>
    <scope>NUCLEOTIDE SEQUENCE</scope>
</reference>
<dbReference type="InterPro" id="IPR036236">
    <property type="entry name" value="Znf_C2H2_sf"/>
</dbReference>
<dbReference type="InterPro" id="IPR013087">
    <property type="entry name" value="Znf_C2H2_type"/>
</dbReference>
<evidence type="ECO:0000259" key="5">
    <source>
        <dbReference type="PROSITE" id="PS00028"/>
    </source>
</evidence>
<dbReference type="PANTHER" id="PTHR24403:SF67">
    <property type="entry name" value="FI01116P-RELATED"/>
    <property type="match status" value="1"/>
</dbReference>
<dbReference type="EMBL" id="CAKOFQ010007543">
    <property type="protein sequence ID" value="CAH2003484.1"/>
    <property type="molecule type" value="Genomic_DNA"/>
</dbReference>
<evidence type="ECO:0000256" key="3">
    <source>
        <dbReference type="ARBA" id="ARBA00022771"/>
    </source>
</evidence>
<comment type="caution">
    <text evidence="6">The sequence shown here is derived from an EMBL/GenBank/DDBJ whole genome shotgun (WGS) entry which is preliminary data.</text>
</comment>
<keyword evidence="4" id="KW-0862">Zinc</keyword>
<dbReference type="InterPro" id="IPR050688">
    <property type="entry name" value="Zinc_finger/UBP_domain"/>
</dbReference>
<dbReference type="Gene3D" id="3.30.160.60">
    <property type="entry name" value="Classic Zinc Finger"/>
    <property type="match status" value="7"/>
</dbReference>
<dbReference type="GO" id="GO:0008270">
    <property type="term" value="F:zinc ion binding"/>
    <property type="evidence" value="ECO:0007669"/>
    <property type="project" value="UniProtKB-KW"/>
</dbReference>
<dbReference type="InterPro" id="IPR003604">
    <property type="entry name" value="Matrin/U1-like-C_Znf_C2H2"/>
</dbReference>
<evidence type="ECO:0000256" key="1">
    <source>
        <dbReference type="ARBA" id="ARBA00022723"/>
    </source>
</evidence>